<protein>
    <submittedName>
        <fullName evidence="2">Uncharacterized protein</fullName>
    </submittedName>
</protein>
<proteinExistence type="predicted"/>
<name>A0A8S5M6V6_9CAUD</name>
<feature type="compositionally biased region" description="Basic and acidic residues" evidence="1">
    <location>
        <begin position="24"/>
        <end position="33"/>
    </location>
</feature>
<sequence length="33" mass="3610">MGPAAKGNGVARPRTARRSNGKVGQHDSQRRHR</sequence>
<evidence type="ECO:0000256" key="1">
    <source>
        <dbReference type="SAM" id="MobiDB-lite"/>
    </source>
</evidence>
<reference evidence="2" key="1">
    <citation type="journal article" date="2021" name="Proc. Natl. Acad. Sci. U.S.A.">
        <title>A Catalog of Tens of Thousands of Viruses from Human Metagenomes Reveals Hidden Associations with Chronic Diseases.</title>
        <authorList>
            <person name="Tisza M.J."/>
            <person name="Buck C.B."/>
        </authorList>
    </citation>
    <scope>NUCLEOTIDE SEQUENCE</scope>
    <source>
        <strain evidence="2">CtHDv29</strain>
    </source>
</reference>
<accession>A0A8S5M6V6</accession>
<organism evidence="2">
    <name type="scientific">Siphoviridae sp. ctHDv29</name>
    <dbReference type="NCBI Taxonomy" id="2826228"/>
    <lineage>
        <taxon>Viruses</taxon>
        <taxon>Duplodnaviria</taxon>
        <taxon>Heunggongvirae</taxon>
        <taxon>Uroviricota</taxon>
        <taxon>Caudoviricetes</taxon>
    </lineage>
</organism>
<evidence type="ECO:0000313" key="2">
    <source>
        <dbReference type="EMBL" id="DAD77962.1"/>
    </source>
</evidence>
<dbReference type="EMBL" id="BK014836">
    <property type="protein sequence ID" value="DAD77962.1"/>
    <property type="molecule type" value="Genomic_DNA"/>
</dbReference>
<feature type="region of interest" description="Disordered" evidence="1">
    <location>
        <begin position="1"/>
        <end position="33"/>
    </location>
</feature>